<feature type="domain" description="F-box" evidence="2">
    <location>
        <begin position="36"/>
        <end position="81"/>
    </location>
</feature>
<dbReference type="InterPro" id="IPR013187">
    <property type="entry name" value="F-box-assoc_dom_typ3"/>
</dbReference>
<dbReference type="InterPro" id="IPR036047">
    <property type="entry name" value="F-box-like_dom_sf"/>
</dbReference>
<dbReference type="Pfam" id="PF12937">
    <property type="entry name" value="F-box-like"/>
    <property type="match status" value="1"/>
</dbReference>
<accession>A0A484KPU7</accession>
<dbReference type="InterPro" id="IPR001810">
    <property type="entry name" value="F-box_dom"/>
</dbReference>
<name>A0A484KPU7_9ASTE</name>
<dbReference type="PANTHER" id="PTHR31672:SF13">
    <property type="entry name" value="F-BOX PROTEIN CPR30-LIKE"/>
    <property type="match status" value="1"/>
</dbReference>
<protein>
    <recommendedName>
        <fullName evidence="2">F-box domain-containing protein</fullName>
    </recommendedName>
</protein>
<gene>
    <name evidence="3" type="ORF">CCAM_LOCUS6953</name>
</gene>
<proteinExistence type="predicted"/>
<evidence type="ECO:0000313" key="4">
    <source>
        <dbReference type="Proteomes" id="UP000595140"/>
    </source>
</evidence>
<keyword evidence="1" id="KW-0175">Coiled coil</keyword>
<dbReference type="PANTHER" id="PTHR31672">
    <property type="entry name" value="BNACNNG10540D PROTEIN"/>
    <property type="match status" value="1"/>
</dbReference>
<organism evidence="3 4">
    <name type="scientific">Cuscuta campestris</name>
    <dbReference type="NCBI Taxonomy" id="132261"/>
    <lineage>
        <taxon>Eukaryota</taxon>
        <taxon>Viridiplantae</taxon>
        <taxon>Streptophyta</taxon>
        <taxon>Embryophyta</taxon>
        <taxon>Tracheophyta</taxon>
        <taxon>Spermatophyta</taxon>
        <taxon>Magnoliopsida</taxon>
        <taxon>eudicotyledons</taxon>
        <taxon>Gunneridae</taxon>
        <taxon>Pentapetalae</taxon>
        <taxon>asterids</taxon>
        <taxon>lamiids</taxon>
        <taxon>Solanales</taxon>
        <taxon>Convolvulaceae</taxon>
        <taxon>Cuscuteae</taxon>
        <taxon>Cuscuta</taxon>
        <taxon>Cuscuta subgen. Grammica</taxon>
        <taxon>Cuscuta sect. Cleistogrammica</taxon>
    </lineage>
</organism>
<dbReference type="OrthoDB" id="1306079at2759"/>
<sequence>MKCLPGISHLLQSIKLKGKKEEEEEEEEEEDKGEEEEIVVPLPDDILIDVLSRLPARAILRCRAVCRRWRSLTSSVHFVTLQAQRAPCVVLVQGWNSRRHQKKSPFYIYDEISNELRRIPFKVGTTYYGELRLPFLYGAFGPLLHLKGSTLRPSTKFLLDRDTCERDLVVNLITRKEQFVPKLLDGDKNNGVLLLGSLYFHKPTYEYKCICKRYLRHDKCYQYYSYSLASRTLKEIAYRSRFTTSETSNNYPVAFKNALHLTSYFCTGTASTTSDHSCWHTVLVFDMDSEKFHTLPHPEFDSPCLDQLSYNDFMRLFVHDGHLALCHVHDLTRGLFDIWMLEDYEHWHWIRKASLGKDELLLDWFSRYLLVANLKELTTKEIRVPLKRNAKLLLSSRI</sequence>
<dbReference type="CDD" id="cd22157">
    <property type="entry name" value="F-box_AtFBW1-like"/>
    <property type="match status" value="1"/>
</dbReference>
<dbReference type="EMBL" id="OOIL02000450">
    <property type="protein sequence ID" value="VFQ65177.1"/>
    <property type="molecule type" value="Genomic_DNA"/>
</dbReference>
<keyword evidence="4" id="KW-1185">Reference proteome</keyword>
<dbReference type="PROSITE" id="PS50181">
    <property type="entry name" value="FBOX"/>
    <property type="match status" value="1"/>
</dbReference>
<dbReference type="Gene3D" id="1.20.1280.50">
    <property type="match status" value="1"/>
</dbReference>
<dbReference type="Proteomes" id="UP000595140">
    <property type="component" value="Unassembled WGS sequence"/>
</dbReference>
<dbReference type="SMART" id="SM00256">
    <property type="entry name" value="FBOX"/>
    <property type="match status" value="1"/>
</dbReference>
<dbReference type="AlphaFoldDB" id="A0A484KPU7"/>
<evidence type="ECO:0000256" key="1">
    <source>
        <dbReference type="SAM" id="Coils"/>
    </source>
</evidence>
<evidence type="ECO:0000259" key="2">
    <source>
        <dbReference type="PROSITE" id="PS50181"/>
    </source>
</evidence>
<dbReference type="Pfam" id="PF08268">
    <property type="entry name" value="FBA_3"/>
    <property type="match status" value="1"/>
</dbReference>
<evidence type="ECO:0000313" key="3">
    <source>
        <dbReference type="EMBL" id="VFQ65177.1"/>
    </source>
</evidence>
<dbReference type="SUPFAM" id="SSF81383">
    <property type="entry name" value="F-box domain"/>
    <property type="match status" value="1"/>
</dbReference>
<dbReference type="InterPro" id="IPR050796">
    <property type="entry name" value="SCF_F-box_component"/>
</dbReference>
<feature type="coiled-coil region" evidence="1">
    <location>
        <begin position="11"/>
        <end position="39"/>
    </location>
</feature>
<reference evidence="3 4" key="1">
    <citation type="submission" date="2018-04" db="EMBL/GenBank/DDBJ databases">
        <authorList>
            <person name="Vogel A."/>
        </authorList>
    </citation>
    <scope>NUCLEOTIDE SEQUENCE [LARGE SCALE GENOMIC DNA]</scope>
</reference>